<reference evidence="2 3" key="1">
    <citation type="submission" date="2020-08" db="EMBL/GenBank/DDBJ databases">
        <title>Genomic Encyclopedia of Type Strains, Phase III (KMG-III): the genomes of soil and plant-associated and newly described type strains.</title>
        <authorList>
            <person name="Whitman W."/>
        </authorList>
    </citation>
    <scope>NUCLEOTIDE SEQUENCE [LARGE SCALE GENOMIC DNA]</scope>
    <source>
        <strain evidence="2 3">SFB5A</strain>
    </source>
</reference>
<evidence type="ECO:0000313" key="2">
    <source>
        <dbReference type="EMBL" id="MBB4979143.1"/>
    </source>
</evidence>
<evidence type="ECO:0000313" key="3">
    <source>
        <dbReference type="Proteomes" id="UP000582643"/>
    </source>
</evidence>
<accession>A0A7W7X9I5</accession>
<dbReference type="EMBL" id="JACHJY010000001">
    <property type="protein sequence ID" value="MBB4979143.1"/>
    <property type="molecule type" value="Genomic_DNA"/>
</dbReference>
<evidence type="ECO:0000256" key="1">
    <source>
        <dbReference type="SAM" id="MobiDB-lite"/>
    </source>
</evidence>
<feature type="region of interest" description="Disordered" evidence="1">
    <location>
        <begin position="268"/>
        <end position="318"/>
    </location>
</feature>
<dbReference type="AlphaFoldDB" id="A0A7W7X9I5"/>
<keyword evidence="3" id="KW-1185">Reference proteome</keyword>
<gene>
    <name evidence="2" type="ORF">GGE06_000031</name>
</gene>
<feature type="region of interest" description="Disordered" evidence="1">
    <location>
        <begin position="1"/>
        <end position="178"/>
    </location>
</feature>
<comment type="caution">
    <text evidence="2">The sequence shown here is derived from an EMBL/GenBank/DDBJ whole genome shotgun (WGS) entry which is preliminary data.</text>
</comment>
<dbReference type="Proteomes" id="UP000582643">
    <property type="component" value="Unassembled WGS sequence"/>
</dbReference>
<feature type="compositionally biased region" description="Acidic residues" evidence="1">
    <location>
        <begin position="10"/>
        <end position="178"/>
    </location>
</feature>
<feature type="compositionally biased region" description="Basic and acidic residues" evidence="1">
    <location>
        <begin position="302"/>
        <end position="318"/>
    </location>
</feature>
<sequence length="318" mass="35533">MVVDEVCSPVDEEDELLPEFDDELLPELPEFELPEFELPEFELPELELPEFEEESLDDEDEDDESLDEEDESLDEDDESLDDEEESLDEEDESLDEDDESLDDEEESLDEDDESLDDEEESLDEDDESLDEEDESLDVADESLDEEDESVDVADESVDEDEESVADEDDESPDDVDESPDVVVVVEALPLIWPRIALPPSSSPSDWMPRPASWVWLVSVPNPPTACAAPAAVRDAPAMITALAATRTRRTRVLLVIWLLPPVAHLVMGQRSGPRGKGDGITGPAPVHTRPRKAHASTPPFRVSDEASRSLRVRCPKDH</sequence>
<dbReference type="RefSeq" id="WP_184929769.1">
    <property type="nucleotide sequence ID" value="NZ_JACHJY010000001.1"/>
</dbReference>
<protein>
    <submittedName>
        <fullName evidence="2">Uncharacterized protein</fullName>
    </submittedName>
</protein>
<proteinExistence type="predicted"/>
<name>A0A7W7X9I5_9ACTN</name>
<organism evidence="2 3">
    <name type="scientific">Streptomyces nymphaeiformis</name>
    <dbReference type="NCBI Taxonomy" id="2663842"/>
    <lineage>
        <taxon>Bacteria</taxon>
        <taxon>Bacillati</taxon>
        <taxon>Actinomycetota</taxon>
        <taxon>Actinomycetes</taxon>
        <taxon>Kitasatosporales</taxon>
        <taxon>Streptomycetaceae</taxon>
        <taxon>Streptomyces</taxon>
    </lineage>
</organism>